<comment type="caution">
    <text evidence="2">The sequence shown here is derived from an EMBL/GenBank/DDBJ whole genome shotgun (WGS) entry which is preliminary data.</text>
</comment>
<dbReference type="CDD" id="cd07043">
    <property type="entry name" value="STAS_anti-anti-sigma_factors"/>
    <property type="match status" value="1"/>
</dbReference>
<dbReference type="Proteomes" id="UP001596548">
    <property type="component" value="Unassembled WGS sequence"/>
</dbReference>
<dbReference type="Pfam" id="PF01740">
    <property type="entry name" value="STAS"/>
    <property type="match status" value="1"/>
</dbReference>
<keyword evidence="3" id="KW-1185">Reference proteome</keyword>
<dbReference type="InterPro" id="IPR002645">
    <property type="entry name" value="STAS_dom"/>
</dbReference>
<dbReference type="InterPro" id="IPR036513">
    <property type="entry name" value="STAS_dom_sf"/>
</dbReference>
<evidence type="ECO:0000259" key="1">
    <source>
        <dbReference type="PROSITE" id="PS50801"/>
    </source>
</evidence>
<gene>
    <name evidence="2" type="ORF">ACFQS1_31330</name>
</gene>
<evidence type="ECO:0000313" key="3">
    <source>
        <dbReference type="Proteomes" id="UP001596548"/>
    </source>
</evidence>
<accession>A0ABW2I1A9</accession>
<dbReference type="RefSeq" id="WP_378975389.1">
    <property type="nucleotide sequence ID" value="NZ_JBHTBJ010000033.1"/>
</dbReference>
<dbReference type="Gene3D" id="3.30.750.24">
    <property type="entry name" value="STAS domain"/>
    <property type="match status" value="1"/>
</dbReference>
<feature type="domain" description="STAS" evidence="1">
    <location>
        <begin position="22"/>
        <end position="115"/>
    </location>
</feature>
<reference evidence="3" key="1">
    <citation type="journal article" date="2019" name="Int. J. Syst. Evol. Microbiol.">
        <title>The Global Catalogue of Microorganisms (GCM) 10K type strain sequencing project: providing services to taxonomists for standard genome sequencing and annotation.</title>
        <authorList>
            <consortium name="The Broad Institute Genomics Platform"/>
            <consortium name="The Broad Institute Genome Sequencing Center for Infectious Disease"/>
            <person name="Wu L."/>
            <person name="Ma J."/>
        </authorList>
    </citation>
    <scope>NUCLEOTIDE SEQUENCE [LARGE SCALE GENOMIC DNA]</scope>
    <source>
        <strain evidence="3">XZYJT-10</strain>
    </source>
</reference>
<sequence length="115" mass="12139">MVPENSKCVVTIVARDDRTVWMRLLGALDIDADPVLAAAVTRLSELAPRAVVLDLAGVTFAGATLCHFLVRTRTTVPGASILIRNASPQVQFVMTATGIDGLVVDGVERLPRSAG</sequence>
<name>A0ABW2I1A9_9ACTN</name>
<organism evidence="2 3">
    <name type="scientific">Paractinoplanes rhizophilus</name>
    <dbReference type="NCBI Taxonomy" id="1416877"/>
    <lineage>
        <taxon>Bacteria</taxon>
        <taxon>Bacillati</taxon>
        <taxon>Actinomycetota</taxon>
        <taxon>Actinomycetes</taxon>
        <taxon>Micromonosporales</taxon>
        <taxon>Micromonosporaceae</taxon>
        <taxon>Paractinoplanes</taxon>
    </lineage>
</organism>
<protein>
    <submittedName>
        <fullName evidence="2">STAS domain-containing protein</fullName>
    </submittedName>
</protein>
<evidence type="ECO:0000313" key="2">
    <source>
        <dbReference type="EMBL" id="MFC7278495.1"/>
    </source>
</evidence>
<dbReference type="PROSITE" id="PS50801">
    <property type="entry name" value="STAS"/>
    <property type="match status" value="1"/>
</dbReference>
<dbReference type="EMBL" id="JBHTBJ010000033">
    <property type="protein sequence ID" value="MFC7278495.1"/>
    <property type="molecule type" value="Genomic_DNA"/>
</dbReference>
<dbReference type="SUPFAM" id="SSF52091">
    <property type="entry name" value="SpoIIaa-like"/>
    <property type="match status" value="1"/>
</dbReference>
<proteinExistence type="predicted"/>